<evidence type="ECO:0000256" key="2">
    <source>
        <dbReference type="ARBA" id="ARBA00004496"/>
    </source>
</evidence>
<comment type="subcellular location">
    <subcellularLocation>
        <location evidence="2">Cytoplasm</location>
    </subcellularLocation>
    <subcellularLocation>
        <location evidence="1">Nucleus</location>
    </subcellularLocation>
</comment>
<dbReference type="PRINTS" id="PR00625">
    <property type="entry name" value="JDOMAIN"/>
</dbReference>
<name>A0A2R5LDQ6_9ACAR</name>
<keyword evidence="10" id="KW-0175">Coiled coil</keyword>
<keyword evidence="3" id="KW-0963">Cytoplasm</keyword>
<dbReference type="Gene3D" id="1.10.287.110">
    <property type="entry name" value="DnaJ domain"/>
    <property type="match status" value="1"/>
</dbReference>
<evidence type="ECO:0000256" key="4">
    <source>
        <dbReference type="ARBA" id="ARBA00022884"/>
    </source>
</evidence>
<comment type="function">
    <text evidence="7">May negatively affect PAX8-induced thyroglobulin/TG transcription.</text>
</comment>
<dbReference type="EMBL" id="GGLE01003545">
    <property type="protein sequence ID" value="MBY07671.1"/>
    <property type="molecule type" value="Transcribed_RNA"/>
</dbReference>
<evidence type="ECO:0000256" key="8">
    <source>
        <dbReference type="ARBA" id="ARBA00074360"/>
    </source>
</evidence>
<dbReference type="SUPFAM" id="SSF46565">
    <property type="entry name" value="Chaperone J-domain"/>
    <property type="match status" value="1"/>
</dbReference>
<dbReference type="Pfam" id="PF00076">
    <property type="entry name" value="RRM_1"/>
    <property type="match status" value="1"/>
</dbReference>
<keyword evidence="6" id="KW-0539">Nucleus</keyword>
<dbReference type="FunFam" id="1.10.287.110:FF:000059">
    <property type="entry name" value="dnaJ homolog subfamily C member 17"/>
    <property type="match status" value="1"/>
</dbReference>
<dbReference type="InterPro" id="IPR000504">
    <property type="entry name" value="RRM_dom"/>
</dbReference>
<protein>
    <recommendedName>
        <fullName evidence="8">DnaJ homolog subfamily C member 17</fullName>
    </recommendedName>
</protein>
<dbReference type="InterPro" id="IPR052094">
    <property type="entry name" value="Pre-mRNA-splicing_ERAD"/>
</dbReference>
<keyword evidence="4 9" id="KW-0694">RNA-binding</keyword>
<dbReference type="SMART" id="SM00271">
    <property type="entry name" value="DnaJ"/>
    <property type="match status" value="1"/>
</dbReference>
<accession>A0A2R5LDQ6</accession>
<evidence type="ECO:0000256" key="5">
    <source>
        <dbReference type="ARBA" id="ARBA00023186"/>
    </source>
</evidence>
<evidence type="ECO:0000259" key="11">
    <source>
        <dbReference type="PROSITE" id="PS50076"/>
    </source>
</evidence>
<evidence type="ECO:0000259" key="12">
    <source>
        <dbReference type="PROSITE" id="PS50102"/>
    </source>
</evidence>
<feature type="domain" description="J" evidence="11">
    <location>
        <begin position="8"/>
        <end position="73"/>
    </location>
</feature>
<evidence type="ECO:0000313" key="13">
    <source>
        <dbReference type="EMBL" id="MBY07671.1"/>
    </source>
</evidence>
<evidence type="ECO:0000256" key="3">
    <source>
        <dbReference type="ARBA" id="ARBA00022490"/>
    </source>
</evidence>
<dbReference type="InterPro" id="IPR001623">
    <property type="entry name" value="DnaJ_domain"/>
</dbReference>
<dbReference type="GO" id="GO:0005737">
    <property type="term" value="C:cytoplasm"/>
    <property type="evidence" value="ECO:0007669"/>
    <property type="project" value="UniProtKB-SubCell"/>
</dbReference>
<dbReference type="GO" id="GO:0000390">
    <property type="term" value="P:spliceosomal complex disassembly"/>
    <property type="evidence" value="ECO:0007669"/>
    <property type="project" value="TreeGrafter"/>
</dbReference>
<dbReference type="SUPFAM" id="SSF54928">
    <property type="entry name" value="RNA-binding domain, RBD"/>
    <property type="match status" value="1"/>
</dbReference>
<dbReference type="GO" id="GO:0003723">
    <property type="term" value="F:RNA binding"/>
    <property type="evidence" value="ECO:0007669"/>
    <property type="project" value="UniProtKB-UniRule"/>
</dbReference>
<keyword evidence="5" id="KW-0143">Chaperone</keyword>
<evidence type="ECO:0000256" key="7">
    <source>
        <dbReference type="ARBA" id="ARBA00053783"/>
    </source>
</evidence>
<dbReference type="PROSITE" id="PS50076">
    <property type="entry name" value="DNAJ_2"/>
    <property type="match status" value="1"/>
</dbReference>
<organism evidence="13">
    <name type="scientific">Ornithodoros turicata</name>
    <dbReference type="NCBI Taxonomy" id="34597"/>
    <lineage>
        <taxon>Eukaryota</taxon>
        <taxon>Metazoa</taxon>
        <taxon>Ecdysozoa</taxon>
        <taxon>Arthropoda</taxon>
        <taxon>Chelicerata</taxon>
        <taxon>Arachnida</taxon>
        <taxon>Acari</taxon>
        <taxon>Parasitiformes</taxon>
        <taxon>Ixodida</taxon>
        <taxon>Ixodoidea</taxon>
        <taxon>Argasidae</taxon>
        <taxon>Ornithodorinae</taxon>
        <taxon>Ornithodoros</taxon>
    </lineage>
</organism>
<dbReference type="CDD" id="cd06257">
    <property type="entry name" value="DnaJ"/>
    <property type="match status" value="1"/>
</dbReference>
<dbReference type="PROSITE" id="PS50102">
    <property type="entry name" value="RRM"/>
    <property type="match status" value="1"/>
</dbReference>
<feature type="coiled-coil region" evidence="10">
    <location>
        <begin position="76"/>
        <end position="150"/>
    </location>
</feature>
<evidence type="ECO:0000256" key="9">
    <source>
        <dbReference type="PROSITE-ProRule" id="PRU00176"/>
    </source>
</evidence>
<evidence type="ECO:0000256" key="10">
    <source>
        <dbReference type="SAM" id="Coils"/>
    </source>
</evidence>
<reference evidence="13" key="1">
    <citation type="submission" date="2018-03" db="EMBL/GenBank/DDBJ databases">
        <title>The relapsing fever spirochete Borrelia turicatae persists in the highly oxidative environment of its soft-bodied tick vector.</title>
        <authorList>
            <person name="Bourret T.J."/>
            <person name="Boyle W.K."/>
            <person name="Valenzuela J.G."/>
            <person name="Oliveira F."/>
            <person name="Lopez J.E."/>
        </authorList>
    </citation>
    <scope>NUCLEOTIDE SEQUENCE</scope>
    <source>
        <strain evidence="13">Kansas strain/isolate</strain>
        <tissue evidence="13">Salivary glands</tissue>
    </source>
</reference>
<evidence type="ECO:0000256" key="1">
    <source>
        <dbReference type="ARBA" id="ARBA00004123"/>
    </source>
</evidence>
<feature type="domain" description="RRM" evidence="12">
    <location>
        <begin position="174"/>
        <end position="235"/>
    </location>
</feature>
<dbReference type="InterPro" id="IPR035979">
    <property type="entry name" value="RBD_domain_sf"/>
</dbReference>
<dbReference type="PANTHER" id="PTHR44313:SF1">
    <property type="entry name" value="DNAJ HOMOLOG SUBFAMILY C MEMBER 17"/>
    <property type="match status" value="1"/>
</dbReference>
<dbReference type="Pfam" id="PF00226">
    <property type="entry name" value="DnaJ"/>
    <property type="match status" value="1"/>
</dbReference>
<sequence length="286" mass="32564">MDALMKVNLYELLQISSNADEKEIKSAYRKKALTCHPDKNPDNPRAAELFQELSRALEILTDTEARAAYDKVLKAREAAKVRNRELDAKRRKLKEDLEAREQQALNNKIDEIDAAKQFEKEIERLRKEGSKKLEEERELLRKQIEEELGKRSEPVQWQPRLKLKWKAQKGAADEYDEESLRKTFSKYGHITCLIVSAKKKGSALVEYETVAAANLAIKMEQGRPECPIIVSWVQEPPPPASTARVSAAKFPVASVDISDYESAILAKMRRAQEKKTLSENIAGDDT</sequence>
<evidence type="ECO:0000256" key="6">
    <source>
        <dbReference type="ARBA" id="ARBA00023242"/>
    </source>
</evidence>
<dbReference type="PANTHER" id="PTHR44313">
    <property type="entry name" value="DNAJ HOMOLOG SUBFAMILY C MEMBER 17"/>
    <property type="match status" value="1"/>
</dbReference>
<dbReference type="GO" id="GO:0005681">
    <property type="term" value="C:spliceosomal complex"/>
    <property type="evidence" value="ECO:0007669"/>
    <property type="project" value="TreeGrafter"/>
</dbReference>
<dbReference type="CDD" id="cd12429">
    <property type="entry name" value="RRM_DNAJC17"/>
    <property type="match status" value="1"/>
</dbReference>
<dbReference type="InterPro" id="IPR034254">
    <property type="entry name" value="DNAJC17_RRM"/>
</dbReference>
<dbReference type="InterPro" id="IPR012677">
    <property type="entry name" value="Nucleotide-bd_a/b_plait_sf"/>
</dbReference>
<dbReference type="InterPro" id="IPR036869">
    <property type="entry name" value="J_dom_sf"/>
</dbReference>
<dbReference type="AlphaFoldDB" id="A0A2R5LDQ6"/>
<dbReference type="Gene3D" id="3.30.70.330">
    <property type="match status" value="1"/>
</dbReference>
<proteinExistence type="predicted"/>